<dbReference type="RefSeq" id="WP_120242838.1">
    <property type="nucleotide sequence ID" value="NZ_RAPO01000001.1"/>
</dbReference>
<proteinExistence type="predicted"/>
<sequence length="775" mass="85673">MIEWELDRETLYARDVDSATVAVRGEFSVVDDAVEMPRPIDESVVVTASELQFPHAVCYAFALEADDRYELDPNGDPVALPSGEYVIDIDAEIKVYLQFTGRAIIEQTDDFESIVVSFPERTSVTVGFRSRNELPVGSMTVPDEPAAIAEAITHLGAAHRTDGPDRTYPTLRGHPPLLEPGDELEISDCLRADLPETGIELAVPPRYEPLYVTAPLAYYLQASVHVTDTLEGADCPDGARLRLPEQGIERHLPAMPALESDVERLLRKTFFLDCLVRNAGPYGTALGECSVLDALGLESESLYEASPDERLAAYLEVPYEAIEHRLPEWHLATYVCPSYDSLETLPFLLDRMSLIYRPRTTELEGKELVERSLEEFYRGRDEVAETETGTVDGSGTGIEKGQVTATRNGFDAPPQIGRKPELEADYRTRASSGQVASVDIVKPELRHGRTHGWLAEGVPIDVFKSAPEAYRNRLDYLERADERESTSIRVVLNDPEMAGEHDDVAAIYRRRAQERSMDVTVEESLETAELARLFESENDFVHYIGHCETCGLCCPDGSLSISSLDRCRTQTFFLNACGSFYEGQKLVEKGSVAGAVTFTKVLNDHAIKVGSAFATFLVHGFSIERAMRLARRRIMMGKDYAVVGDGTHSLAQGTNPFPTTITIEPLTDGQRARSRSRRTESRTGAGTASTARSRPRSSGDADTPRYLVTFDCYSTRTTGSYYVPHADATAATLCGNESNFVLSAPELAALLENTEAAVIYDGDVYWSRELCARFE</sequence>
<keyword evidence="3" id="KW-1185">Reference proteome</keyword>
<feature type="compositionally biased region" description="Low complexity" evidence="1">
    <location>
        <begin position="682"/>
        <end position="696"/>
    </location>
</feature>
<evidence type="ECO:0000256" key="1">
    <source>
        <dbReference type="SAM" id="MobiDB-lite"/>
    </source>
</evidence>
<organism evidence="2 3">
    <name type="scientific">Halopiger aswanensis</name>
    <dbReference type="NCBI Taxonomy" id="148449"/>
    <lineage>
        <taxon>Archaea</taxon>
        <taxon>Methanobacteriati</taxon>
        <taxon>Methanobacteriota</taxon>
        <taxon>Stenosarchaea group</taxon>
        <taxon>Halobacteria</taxon>
        <taxon>Halobacteriales</taxon>
        <taxon>Natrialbaceae</taxon>
        <taxon>Halopiger</taxon>
    </lineage>
</organism>
<gene>
    <name evidence="2" type="ORF">ATJ93_0267</name>
</gene>
<accession>A0A3R7DEM1</accession>
<dbReference type="EMBL" id="RAPO01000001">
    <property type="protein sequence ID" value="RKD97282.1"/>
    <property type="molecule type" value="Genomic_DNA"/>
</dbReference>
<dbReference type="OrthoDB" id="269729at2157"/>
<protein>
    <recommendedName>
        <fullName evidence="4">CHAT domain-containing protein</fullName>
    </recommendedName>
</protein>
<reference evidence="2 3" key="1">
    <citation type="submission" date="2018-09" db="EMBL/GenBank/DDBJ databases">
        <title>Genomic Encyclopedia of Archaeal and Bacterial Type Strains, Phase II (KMG-II): from individual species to whole genera.</title>
        <authorList>
            <person name="Goeker M."/>
        </authorList>
    </citation>
    <scope>NUCLEOTIDE SEQUENCE [LARGE SCALE GENOMIC DNA]</scope>
    <source>
        <strain evidence="2 3">DSM 13151</strain>
    </source>
</reference>
<feature type="region of interest" description="Disordered" evidence="1">
    <location>
        <begin position="654"/>
        <end position="702"/>
    </location>
</feature>
<comment type="caution">
    <text evidence="2">The sequence shown here is derived from an EMBL/GenBank/DDBJ whole genome shotgun (WGS) entry which is preliminary data.</text>
</comment>
<dbReference type="AlphaFoldDB" id="A0A3R7DEM1"/>
<evidence type="ECO:0000313" key="3">
    <source>
        <dbReference type="Proteomes" id="UP000283805"/>
    </source>
</evidence>
<evidence type="ECO:0000313" key="2">
    <source>
        <dbReference type="EMBL" id="RKD97282.1"/>
    </source>
</evidence>
<name>A0A3R7DEM1_9EURY</name>
<evidence type="ECO:0008006" key="4">
    <source>
        <dbReference type="Google" id="ProtNLM"/>
    </source>
</evidence>
<dbReference type="Proteomes" id="UP000283805">
    <property type="component" value="Unassembled WGS sequence"/>
</dbReference>
<feature type="region of interest" description="Disordered" evidence="1">
    <location>
        <begin position="387"/>
        <end position="419"/>
    </location>
</feature>